<dbReference type="SUPFAM" id="SSF46894">
    <property type="entry name" value="C-terminal effector domain of the bipartite response regulators"/>
    <property type="match status" value="1"/>
</dbReference>
<keyword evidence="1" id="KW-0805">Transcription regulation</keyword>
<evidence type="ECO:0000313" key="5">
    <source>
        <dbReference type="EMBL" id="PWU45875.1"/>
    </source>
</evidence>
<proteinExistence type="predicted"/>
<keyword evidence="6" id="KW-1185">Reference proteome</keyword>
<sequence length="513" mass="54610">GTAAGREAHGRRLYLAASSAWLGAHPSRASALAQAAAADVTHPLLRAQLLALQGQIEWNTRSLHDGYDLILQAAEVAAAVDAALTAQLAMLAASLAAFGARSPRPVNPTALVAEPAPDAPPRVQAAWVLLQGFGAVARSDWAAAAESFGCAFLLTDADPVDDHVLQPNLGIAAMLIDDDERGLRLHEQQLTAARRAGALNMVEHALTRGVHFQIAIGAWSKAASAAAEALPLTSDTGHPGLTALPTAQLALVAALRGDDAADCHLDRVTEIRDKHPIGITDGLVADLTHWARGLRAAAQPATALHHLEQIEGPAWRRLAALDLFDAAVRGDRPDVARTWLAELEHFAAGTGLPAAIAIVEHGRALLAGDGAETHFQRALAAHADSPRLPDRARTHLAFGEHLRRARRRVDAREHLRTALALFEDLGATPWAERAAQELRASGETARRRDVTTANELTPQERQVAALVRQGLSNRNVAAQLFVSPRTVDFHLRNCYSKLGVSSRAELTALPLDL</sequence>
<reference evidence="6" key="1">
    <citation type="submission" date="2018-05" db="EMBL/GenBank/DDBJ databases">
        <title>Micromonospora globispora sp. nov. and Micromonospora rugosa sp. nov., isolated from marine sediment.</title>
        <authorList>
            <person name="Carro L."/>
            <person name="Aysel V."/>
            <person name="Cetin D."/>
            <person name="Igual J.M."/>
            <person name="Klenk H.-P."/>
            <person name="Trujillo M.E."/>
            <person name="Sahin N."/>
        </authorList>
    </citation>
    <scope>NUCLEOTIDE SEQUENCE [LARGE SCALE GENOMIC DNA]</scope>
    <source>
        <strain evidence="6">S2904</strain>
    </source>
</reference>
<organism evidence="5 6">
    <name type="scientific">Micromonospora globispora</name>
    <dbReference type="NCBI Taxonomy" id="1450148"/>
    <lineage>
        <taxon>Bacteria</taxon>
        <taxon>Bacillati</taxon>
        <taxon>Actinomycetota</taxon>
        <taxon>Actinomycetes</taxon>
        <taxon>Micromonosporales</taxon>
        <taxon>Micromonosporaceae</taxon>
        <taxon>Micromonospora</taxon>
    </lineage>
</organism>
<dbReference type="PROSITE" id="PS50043">
    <property type="entry name" value="HTH_LUXR_2"/>
    <property type="match status" value="1"/>
</dbReference>
<evidence type="ECO:0000256" key="2">
    <source>
        <dbReference type="ARBA" id="ARBA00023125"/>
    </source>
</evidence>
<dbReference type="InterPro" id="IPR036388">
    <property type="entry name" value="WH-like_DNA-bd_sf"/>
</dbReference>
<protein>
    <submittedName>
        <fullName evidence="5">LuxR family transcriptional regulator</fullName>
    </submittedName>
</protein>
<dbReference type="SMART" id="SM00421">
    <property type="entry name" value="HTH_LUXR"/>
    <property type="match status" value="1"/>
</dbReference>
<dbReference type="Proteomes" id="UP000245683">
    <property type="component" value="Unassembled WGS sequence"/>
</dbReference>
<dbReference type="InterPro" id="IPR000792">
    <property type="entry name" value="Tscrpt_reg_LuxR_C"/>
</dbReference>
<feature type="domain" description="HTH luxR-type" evidence="4">
    <location>
        <begin position="449"/>
        <end position="513"/>
    </location>
</feature>
<feature type="non-terminal residue" evidence="5">
    <location>
        <position position="1"/>
    </location>
</feature>
<dbReference type="PANTHER" id="PTHR44688:SF16">
    <property type="entry name" value="DNA-BINDING TRANSCRIPTIONAL ACTIVATOR DEVR_DOSR"/>
    <property type="match status" value="1"/>
</dbReference>
<dbReference type="GO" id="GO:0003677">
    <property type="term" value="F:DNA binding"/>
    <property type="evidence" value="ECO:0007669"/>
    <property type="project" value="UniProtKB-KW"/>
</dbReference>
<dbReference type="GO" id="GO:0006355">
    <property type="term" value="P:regulation of DNA-templated transcription"/>
    <property type="evidence" value="ECO:0007669"/>
    <property type="project" value="InterPro"/>
</dbReference>
<evidence type="ECO:0000313" key="6">
    <source>
        <dbReference type="Proteomes" id="UP000245683"/>
    </source>
</evidence>
<evidence type="ECO:0000256" key="1">
    <source>
        <dbReference type="ARBA" id="ARBA00023015"/>
    </source>
</evidence>
<keyword evidence="3" id="KW-0804">Transcription</keyword>
<name>A0A317JZ39_9ACTN</name>
<dbReference type="EMBL" id="QGSV01000235">
    <property type="protein sequence ID" value="PWU45875.1"/>
    <property type="molecule type" value="Genomic_DNA"/>
</dbReference>
<keyword evidence="2" id="KW-0238">DNA-binding</keyword>
<evidence type="ECO:0000256" key="3">
    <source>
        <dbReference type="ARBA" id="ARBA00023163"/>
    </source>
</evidence>
<evidence type="ECO:0000259" key="4">
    <source>
        <dbReference type="PROSITE" id="PS50043"/>
    </source>
</evidence>
<accession>A0A317JZ39</accession>
<dbReference type="Gene3D" id="1.10.10.10">
    <property type="entry name" value="Winged helix-like DNA-binding domain superfamily/Winged helix DNA-binding domain"/>
    <property type="match status" value="1"/>
</dbReference>
<dbReference type="CDD" id="cd06170">
    <property type="entry name" value="LuxR_C_like"/>
    <property type="match status" value="1"/>
</dbReference>
<dbReference type="Pfam" id="PF00196">
    <property type="entry name" value="GerE"/>
    <property type="match status" value="1"/>
</dbReference>
<dbReference type="PRINTS" id="PR00038">
    <property type="entry name" value="HTHLUXR"/>
</dbReference>
<dbReference type="OrthoDB" id="3176919at2"/>
<dbReference type="AlphaFoldDB" id="A0A317JZ39"/>
<dbReference type="PANTHER" id="PTHR44688">
    <property type="entry name" value="DNA-BINDING TRANSCRIPTIONAL ACTIVATOR DEVR_DOSR"/>
    <property type="match status" value="1"/>
</dbReference>
<dbReference type="RefSeq" id="WP_133255707.1">
    <property type="nucleotide sequence ID" value="NZ_QGSV01000235.1"/>
</dbReference>
<comment type="caution">
    <text evidence="5">The sequence shown here is derived from an EMBL/GenBank/DDBJ whole genome shotgun (WGS) entry which is preliminary data.</text>
</comment>
<gene>
    <name evidence="5" type="ORF">DLJ46_19675</name>
</gene>
<dbReference type="InterPro" id="IPR016032">
    <property type="entry name" value="Sig_transdc_resp-reg_C-effctor"/>
</dbReference>